<dbReference type="AlphaFoldDB" id="A0A8H8D806"/>
<name>A0A8H8D806_AJECA</name>
<accession>A0A8H8D806</accession>
<feature type="region of interest" description="Disordered" evidence="1">
    <location>
        <begin position="1"/>
        <end position="59"/>
    </location>
</feature>
<dbReference type="Proteomes" id="UP000670092">
    <property type="component" value="Unassembled WGS sequence"/>
</dbReference>
<reference evidence="2 3" key="1">
    <citation type="submission" date="2021-01" db="EMBL/GenBank/DDBJ databases">
        <title>Chromosome-level genome assembly of a human fungal pathogen reveals clustering of transcriptionally co-regulated genes.</title>
        <authorList>
            <person name="Voorhies M."/>
            <person name="Cohen S."/>
            <person name="Shea T.P."/>
            <person name="Petrus S."/>
            <person name="Munoz J.F."/>
            <person name="Poplawski S."/>
            <person name="Goldman W.E."/>
            <person name="Michael T."/>
            <person name="Cuomo C.A."/>
            <person name="Sil A."/>
            <person name="Beyhan S."/>
        </authorList>
    </citation>
    <scope>NUCLEOTIDE SEQUENCE [LARGE SCALE GENOMIC DNA]</scope>
    <source>
        <strain evidence="2 3">G184AR</strain>
    </source>
</reference>
<sequence length="142" mass="15982">MQISKPYPPRSERRKRNGPPPLRDRPPRLASRNGSSSIRRGRSRKPLPSQRWMRRVRTGLGTQGTRRWWAGRVLAALGGEGVEWCQRRQQLARTTRTQTQTSTEAMKTTRAMTTMTTMTITSTAIITTTTSTAPEPPTPPPS</sequence>
<organism evidence="2 3">
    <name type="scientific">Ajellomyces capsulatus</name>
    <name type="common">Darling's disease fungus</name>
    <name type="synonym">Histoplasma capsulatum</name>
    <dbReference type="NCBI Taxonomy" id="5037"/>
    <lineage>
        <taxon>Eukaryota</taxon>
        <taxon>Fungi</taxon>
        <taxon>Dikarya</taxon>
        <taxon>Ascomycota</taxon>
        <taxon>Pezizomycotina</taxon>
        <taxon>Eurotiomycetes</taxon>
        <taxon>Eurotiomycetidae</taxon>
        <taxon>Onygenales</taxon>
        <taxon>Ajellomycetaceae</taxon>
        <taxon>Histoplasma</taxon>
    </lineage>
</organism>
<gene>
    <name evidence="2" type="ORF">I7I52_04073</name>
</gene>
<proteinExistence type="predicted"/>
<evidence type="ECO:0000313" key="3">
    <source>
        <dbReference type="Proteomes" id="UP000670092"/>
    </source>
</evidence>
<evidence type="ECO:0000313" key="2">
    <source>
        <dbReference type="EMBL" id="KAG5305420.1"/>
    </source>
</evidence>
<protein>
    <submittedName>
        <fullName evidence="2">Uncharacterized protein</fullName>
    </submittedName>
</protein>
<evidence type="ECO:0000256" key="1">
    <source>
        <dbReference type="SAM" id="MobiDB-lite"/>
    </source>
</evidence>
<comment type="caution">
    <text evidence="2">The sequence shown here is derived from an EMBL/GenBank/DDBJ whole genome shotgun (WGS) entry which is preliminary data.</text>
</comment>
<dbReference type="VEuPathDB" id="FungiDB:I7I52_04073"/>
<feature type="compositionally biased region" description="Low complexity" evidence="1">
    <location>
        <begin position="28"/>
        <end position="38"/>
    </location>
</feature>
<dbReference type="EMBL" id="JAEVHI010000001">
    <property type="protein sequence ID" value="KAG5305420.1"/>
    <property type="molecule type" value="Genomic_DNA"/>
</dbReference>